<evidence type="ECO:0000313" key="3">
    <source>
        <dbReference type="Proteomes" id="UP000235145"/>
    </source>
</evidence>
<dbReference type="PANTHER" id="PTHR31198:SF1">
    <property type="entry name" value="CENTROSOMAL AT-AC SPLICING FACTOR"/>
    <property type="match status" value="1"/>
</dbReference>
<protein>
    <recommendedName>
        <fullName evidence="4">TITAN-like protein</fullName>
    </recommendedName>
</protein>
<dbReference type="Pfam" id="PF14968">
    <property type="entry name" value="CCDC84"/>
    <property type="match status" value="1"/>
</dbReference>
<gene>
    <name evidence="2" type="ORF">LSAT_V11C100012360</name>
</gene>
<name>A0A9R1WSG4_LACSA</name>
<sequence>MKEPSETKHPNTTERNSKTKGKNNNFEFCKVCKLNHNLGRRHNYLPNHVKSLSTFLSRFQSKLSDVRLFLKNPNLLRPELASRNRFWCVFCDSDVAENDSSFACENAISHLASADHLKNLKSFMWKHGGGMDRIDGFRISEADIAKYEKKCISMKKECANEQSHGPMIGPSNDIHNELKFDYVDNFDRHNSSFLNGVSPLQYHTNEKYQVSHSDMSGGYDDKLLLLGSNAKRSSNLKGNAGKSCLNEGYPDNKPGKICQVYAHNREANGDDSSLGLQKLTRISSTVHETDTGNVHSGAPPPWFNAKNGIHVDPGMETDPVIKPVKSKLNPKRVGAAWAEKRKIEMEMERNGELPAKRFDGSWLPNFGRVWQSGSRKDSRKEFQVETKKPLKDEKNHSDDSSLQLQPYISKRMRREANE</sequence>
<keyword evidence="3" id="KW-1185">Reference proteome</keyword>
<organism evidence="2 3">
    <name type="scientific">Lactuca sativa</name>
    <name type="common">Garden lettuce</name>
    <dbReference type="NCBI Taxonomy" id="4236"/>
    <lineage>
        <taxon>Eukaryota</taxon>
        <taxon>Viridiplantae</taxon>
        <taxon>Streptophyta</taxon>
        <taxon>Embryophyta</taxon>
        <taxon>Tracheophyta</taxon>
        <taxon>Spermatophyta</taxon>
        <taxon>Magnoliopsida</taxon>
        <taxon>eudicotyledons</taxon>
        <taxon>Gunneridae</taxon>
        <taxon>Pentapetalae</taxon>
        <taxon>asterids</taxon>
        <taxon>campanulids</taxon>
        <taxon>Asterales</taxon>
        <taxon>Asteraceae</taxon>
        <taxon>Cichorioideae</taxon>
        <taxon>Cichorieae</taxon>
        <taxon>Lactucinae</taxon>
        <taxon>Lactuca</taxon>
    </lineage>
</organism>
<reference evidence="2 3" key="1">
    <citation type="journal article" date="2017" name="Nat. Commun.">
        <title>Genome assembly with in vitro proximity ligation data and whole-genome triplication in lettuce.</title>
        <authorList>
            <person name="Reyes-Chin-Wo S."/>
            <person name="Wang Z."/>
            <person name="Yang X."/>
            <person name="Kozik A."/>
            <person name="Arikit S."/>
            <person name="Song C."/>
            <person name="Xia L."/>
            <person name="Froenicke L."/>
            <person name="Lavelle D.O."/>
            <person name="Truco M.J."/>
            <person name="Xia R."/>
            <person name="Zhu S."/>
            <person name="Xu C."/>
            <person name="Xu H."/>
            <person name="Xu X."/>
            <person name="Cox K."/>
            <person name="Korf I."/>
            <person name="Meyers B.C."/>
            <person name="Michelmore R.W."/>
        </authorList>
    </citation>
    <scope>NUCLEOTIDE SEQUENCE [LARGE SCALE GENOMIC DNA]</scope>
    <source>
        <strain evidence="3">cv. Salinas</strain>
        <tissue evidence="2">Seedlings</tissue>
    </source>
</reference>
<dbReference type="PANTHER" id="PTHR31198">
    <property type="entry name" value="COILED-COIL DOMAIN-CONTAINING PROTEIN 84"/>
    <property type="match status" value="1"/>
</dbReference>
<dbReference type="AlphaFoldDB" id="A0A9R1WSG4"/>
<proteinExistence type="predicted"/>
<feature type="compositionally biased region" description="Basic and acidic residues" evidence="1">
    <location>
        <begin position="374"/>
        <end position="399"/>
    </location>
</feature>
<comment type="caution">
    <text evidence="2">The sequence shown here is derived from an EMBL/GenBank/DDBJ whole genome shotgun (WGS) entry which is preliminary data.</text>
</comment>
<feature type="region of interest" description="Disordered" evidence="1">
    <location>
        <begin position="1"/>
        <end position="21"/>
    </location>
</feature>
<evidence type="ECO:0008006" key="4">
    <source>
        <dbReference type="Google" id="ProtNLM"/>
    </source>
</evidence>
<accession>A0A9R1WSG4</accession>
<evidence type="ECO:0000313" key="2">
    <source>
        <dbReference type="EMBL" id="KAJ0227258.1"/>
    </source>
</evidence>
<dbReference type="InterPro" id="IPR028015">
    <property type="entry name" value="CCDC84-like"/>
</dbReference>
<feature type="compositionally biased region" description="Basic and acidic residues" evidence="1">
    <location>
        <begin position="1"/>
        <end position="17"/>
    </location>
</feature>
<feature type="region of interest" description="Disordered" evidence="1">
    <location>
        <begin position="369"/>
        <end position="418"/>
    </location>
</feature>
<evidence type="ECO:0000256" key="1">
    <source>
        <dbReference type="SAM" id="MobiDB-lite"/>
    </source>
</evidence>
<dbReference type="Proteomes" id="UP000235145">
    <property type="component" value="Unassembled WGS sequence"/>
</dbReference>
<dbReference type="EMBL" id="NBSK02000001">
    <property type="protein sequence ID" value="KAJ0227258.1"/>
    <property type="molecule type" value="Genomic_DNA"/>
</dbReference>